<gene>
    <name evidence="1" type="ORF">AWC38_SpisGene895</name>
</gene>
<evidence type="ECO:0000313" key="1">
    <source>
        <dbReference type="EMBL" id="PFX34111.1"/>
    </source>
</evidence>
<evidence type="ECO:0008006" key="3">
    <source>
        <dbReference type="Google" id="ProtNLM"/>
    </source>
</evidence>
<name>A0A2B4SW55_STYPI</name>
<evidence type="ECO:0000313" key="2">
    <source>
        <dbReference type="Proteomes" id="UP000225706"/>
    </source>
</evidence>
<accession>A0A2B4SW55</accession>
<organism evidence="1 2">
    <name type="scientific">Stylophora pistillata</name>
    <name type="common">Smooth cauliflower coral</name>
    <dbReference type="NCBI Taxonomy" id="50429"/>
    <lineage>
        <taxon>Eukaryota</taxon>
        <taxon>Metazoa</taxon>
        <taxon>Cnidaria</taxon>
        <taxon>Anthozoa</taxon>
        <taxon>Hexacorallia</taxon>
        <taxon>Scleractinia</taxon>
        <taxon>Astrocoeniina</taxon>
        <taxon>Pocilloporidae</taxon>
        <taxon>Stylophora</taxon>
    </lineage>
</organism>
<keyword evidence="2" id="KW-1185">Reference proteome</keyword>
<dbReference type="AlphaFoldDB" id="A0A2B4SW55"/>
<proteinExistence type="predicted"/>
<dbReference type="OrthoDB" id="10038899at2759"/>
<sequence>MLDYWLTVIKLNRPVPTHSDSGLLAHSDQTESSNTIIYAPRPTNSDRVLRIRRAYLMTDMIKKFKDHMIMKEPVSVDMVNSFGNEEHAVDTNGVFLDALSAFWSSFFDSCSVGEEESPVIRHDFQSTEWESVERIVVKGYQQLKFFPVKLNKAFFVAALFGEGDFTDELLLNSFHGYVSQDERDLVNLAIDNKLTEEQQ</sequence>
<protein>
    <recommendedName>
        <fullName evidence="3">HECT domain-containing protein</fullName>
    </recommendedName>
</protein>
<dbReference type="EMBL" id="LSMT01000006">
    <property type="protein sequence ID" value="PFX34111.1"/>
    <property type="molecule type" value="Genomic_DNA"/>
</dbReference>
<reference evidence="2" key="1">
    <citation type="journal article" date="2017" name="bioRxiv">
        <title>Comparative analysis of the genomes of Stylophora pistillata and Acropora digitifera provides evidence for extensive differences between species of corals.</title>
        <authorList>
            <person name="Voolstra C.R."/>
            <person name="Li Y."/>
            <person name="Liew Y.J."/>
            <person name="Baumgarten S."/>
            <person name="Zoccola D."/>
            <person name="Flot J.-F."/>
            <person name="Tambutte S."/>
            <person name="Allemand D."/>
            <person name="Aranda M."/>
        </authorList>
    </citation>
    <scope>NUCLEOTIDE SEQUENCE [LARGE SCALE GENOMIC DNA]</scope>
</reference>
<dbReference type="Proteomes" id="UP000225706">
    <property type="component" value="Unassembled WGS sequence"/>
</dbReference>
<comment type="caution">
    <text evidence="1">The sequence shown here is derived from an EMBL/GenBank/DDBJ whole genome shotgun (WGS) entry which is preliminary data.</text>
</comment>